<dbReference type="PANTHER" id="PTHR13693:SF100">
    <property type="entry name" value="8-AMINO-7-OXONONANOATE SYNTHASE"/>
    <property type="match status" value="1"/>
</dbReference>
<dbReference type="UniPathway" id="UPA00078"/>
<name>A0A1S8YJ01_9GAMM</name>
<comment type="subunit">
    <text evidence="4 9">Homodimer.</text>
</comment>
<dbReference type="InterPro" id="IPR004723">
    <property type="entry name" value="AONS_Archaea/Proteobacteria"/>
</dbReference>
<dbReference type="SUPFAM" id="SSF53383">
    <property type="entry name" value="PLP-dependent transferases"/>
    <property type="match status" value="1"/>
</dbReference>
<dbReference type="InterPro" id="IPR022834">
    <property type="entry name" value="AONS_Proteobacteria"/>
</dbReference>
<evidence type="ECO:0000259" key="11">
    <source>
        <dbReference type="Pfam" id="PF00155"/>
    </source>
</evidence>
<evidence type="ECO:0000256" key="3">
    <source>
        <dbReference type="ARBA" id="ARBA00010008"/>
    </source>
</evidence>
<dbReference type="OrthoDB" id="9807157at2"/>
<evidence type="ECO:0000256" key="6">
    <source>
        <dbReference type="ARBA" id="ARBA00022756"/>
    </source>
</evidence>
<proteinExistence type="inferred from homology"/>
<dbReference type="NCBIfam" id="TIGR00858">
    <property type="entry name" value="bioF"/>
    <property type="match status" value="1"/>
</dbReference>
<evidence type="ECO:0000313" key="12">
    <source>
        <dbReference type="EMBL" id="OON38875.1"/>
    </source>
</evidence>
<keyword evidence="5 9" id="KW-0808">Transferase</keyword>
<dbReference type="RefSeq" id="WP_078003706.1">
    <property type="nucleotide sequence ID" value="NZ_MRUL01000012.1"/>
</dbReference>
<feature type="binding site" evidence="9">
    <location>
        <position position="207"/>
    </location>
    <ligand>
        <name>pyridoxal 5'-phosphate</name>
        <dbReference type="ChEBI" id="CHEBI:597326"/>
    </ligand>
</feature>
<dbReference type="InterPro" id="IPR015424">
    <property type="entry name" value="PyrdxlP-dep_Trfase"/>
</dbReference>
<feature type="binding site" evidence="9">
    <location>
        <position position="21"/>
    </location>
    <ligand>
        <name>substrate</name>
    </ligand>
</feature>
<dbReference type="GO" id="GO:0030170">
    <property type="term" value="F:pyridoxal phosphate binding"/>
    <property type="evidence" value="ECO:0007669"/>
    <property type="project" value="UniProtKB-UniRule"/>
</dbReference>
<dbReference type="CDD" id="cd06454">
    <property type="entry name" value="KBL_like"/>
    <property type="match status" value="1"/>
</dbReference>
<dbReference type="PANTHER" id="PTHR13693">
    <property type="entry name" value="CLASS II AMINOTRANSFERASE/8-AMINO-7-OXONONANOATE SYNTHASE"/>
    <property type="match status" value="1"/>
</dbReference>
<comment type="function">
    <text evidence="9">Catalyzes the decarboxylative condensation of pimeloyl-[acyl-carrier protein] and L-alanine to produce 8-amino-7-oxononanoate (AON), [acyl-carrier protein], and carbon dioxide.</text>
</comment>
<dbReference type="InterPro" id="IPR050087">
    <property type="entry name" value="AON_synthase_class-II"/>
</dbReference>
<evidence type="ECO:0000256" key="10">
    <source>
        <dbReference type="PIRSR" id="PIRSR604723-51"/>
    </source>
</evidence>
<dbReference type="InterPro" id="IPR015422">
    <property type="entry name" value="PyrdxlP-dep_Trfase_small"/>
</dbReference>
<evidence type="ECO:0000256" key="8">
    <source>
        <dbReference type="ARBA" id="ARBA00047715"/>
    </source>
</evidence>
<dbReference type="Pfam" id="PF00155">
    <property type="entry name" value="Aminotran_1_2"/>
    <property type="match status" value="1"/>
</dbReference>
<evidence type="ECO:0000256" key="5">
    <source>
        <dbReference type="ARBA" id="ARBA00022679"/>
    </source>
</evidence>
<evidence type="ECO:0000256" key="7">
    <source>
        <dbReference type="ARBA" id="ARBA00022898"/>
    </source>
</evidence>
<evidence type="ECO:0000256" key="2">
    <source>
        <dbReference type="ARBA" id="ARBA00004746"/>
    </source>
</evidence>
<comment type="caution">
    <text evidence="12">The sequence shown here is derived from an EMBL/GenBank/DDBJ whole genome shotgun (WGS) entry which is preliminary data.</text>
</comment>
<dbReference type="HAMAP" id="MF_01693">
    <property type="entry name" value="BioF_aminotrans_2"/>
    <property type="match status" value="1"/>
</dbReference>
<dbReference type="Proteomes" id="UP000190667">
    <property type="component" value="Unassembled WGS sequence"/>
</dbReference>
<comment type="catalytic activity">
    <reaction evidence="8 9">
        <text>6-carboxyhexanoyl-[ACP] + L-alanine + H(+) = (8S)-8-amino-7-oxononanoate + holo-[ACP] + CO2</text>
        <dbReference type="Rhea" id="RHEA:42288"/>
        <dbReference type="Rhea" id="RHEA-COMP:9685"/>
        <dbReference type="Rhea" id="RHEA-COMP:9955"/>
        <dbReference type="ChEBI" id="CHEBI:15378"/>
        <dbReference type="ChEBI" id="CHEBI:16526"/>
        <dbReference type="ChEBI" id="CHEBI:57972"/>
        <dbReference type="ChEBI" id="CHEBI:64479"/>
        <dbReference type="ChEBI" id="CHEBI:78846"/>
        <dbReference type="ChEBI" id="CHEBI:149468"/>
        <dbReference type="EC" id="2.3.1.47"/>
    </reaction>
</comment>
<reference evidence="12 13" key="1">
    <citation type="submission" date="2016-12" db="EMBL/GenBank/DDBJ databases">
        <title>Izhakiella australiana sp. nov. of genus Izhakiella isolated from Australian desert.</title>
        <authorList>
            <person name="Ji M."/>
        </authorList>
    </citation>
    <scope>NUCLEOTIDE SEQUENCE [LARGE SCALE GENOMIC DNA]</scope>
    <source>
        <strain evidence="12 13">D4N98</strain>
    </source>
</reference>
<feature type="binding site" evidence="9">
    <location>
        <begin position="108"/>
        <end position="109"/>
    </location>
    <ligand>
        <name>pyridoxal 5'-phosphate</name>
        <dbReference type="ChEBI" id="CHEBI:597326"/>
    </ligand>
</feature>
<dbReference type="InterPro" id="IPR001917">
    <property type="entry name" value="Aminotrans_II_pyridoxalP_BS"/>
</dbReference>
<evidence type="ECO:0000256" key="1">
    <source>
        <dbReference type="ARBA" id="ARBA00001933"/>
    </source>
</evidence>
<comment type="pathway">
    <text evidence="2 9">Cofactor biosynthesis; biotin biosynthesis.</text>
</comment>
<feature type="binding site" evidence="9">
    <location>
        <position position="233"/>
    </location>
    <ligand>
        <name>pyridoxal 5'-phosphate</name>
        <dbReference type="ChEBI" id="CHEBI:597326"/>
    </ligand>
</feature>
<dbReference type="InterPro" id="IPR015421">
    <property type="entry name" value="PyrdxlP-dep_Trfase_major"/>
</dbReference>
<feature type="binding site" evidence="9">
    <location>
        <position position="133"/>
    </location>
    <ligand>
        <name>substrate</name>
    </ligand>
</feature>
<evidence type="ECO:0000313" key="13">
    <source>
        <dbReference type="Proteomes" id="UP000190667"/>
    </source>
</evidence>
<dbReference type="STRING" id="1926881.BTJ39_16050"/>
<dbReference type="Gene3D" id="3.40.640.10">
    <property type="entry name" value="Type I PLP-dependent aspartate aminotransferase-like (Major domain)"/>
    <property type="match status" value="1"/>
</dbReference>
<evidence type="ECO:0000256" key="4">
    <source>
        <dbReference type="ARBA" id="ARBA00011738"/>
    </source>
</evidence>
<dbReference type="GO" id="GO:0009102">
    <property type="term" value="P:biotin biosynthetic process"/>
    <property type="evidence" value="ECO:0007669"/>
    <property type="project" value="UniProtKB-UniRule"/>
</dbReference>
<evidence type="ECO:0000256" key="9">
    <source>
        <dbReference type="HAMAP-Rule" id="MF_01693"/>
    </source>
</evidence>
<dbReference type="InterPro" id="IPR004839">
    <property type="entry name" value="Aminotransferase_I/II_large"/>
</dbReference>
<dbReference type="GO" id="GO:0008710">
    <property type="term" value="F:8-amino-7-oxononanoate synthase activity"/>
    <property type="evidence" value="ECO:0007669"/>
    <property type="project" value="UniProtKB-UniRule"/>
</dbReference>
<accession>A0A1S8YJ01</accession>
<keyword evidence="6 9" id="KW-0093">Biotin biosynthesis</keyword>
<comment type="similarity">
    <text evidence="3 9">Belongs to the class-II pyridoxal-phosphate-dependent aminotransferase family. BioF subfamily.</text>
</comment>
<feature type="binding site" evidence="9">
    <location>
        <position position="350"/>
    </location>
    <ligand>
        <name>substrate</name>
    </ligand>
</feature>
<feature type="modified residue" description="N6-(pyridoxal phosphate)lysine" evidence="9 10">
    <location>
        <position position="236"/>
    </location>
</feature>
<dbReference type="AlphaFoldDB" id="A0A1S8YJ01"/>
<dbReference type="EMBL" id="MRUL01000012">
    <property type="protein sequence ID" value="OON38875.1"/>
    <property type="molecule type" value="Genomic_DNA"/>
</dbReference>
<dbReference type="PROSITE" id="PS00599">
    <property type="entry name" value="AA_TRANSFER_CLASS_2"/>
    <property type="match status" value="1"/>
</dbReference>
<sequence>MGWQQRITEACQQRRAAGLWRERHQVSQRGASQIAIDGKSYLNFSSNDYLGLSQHPQLLTAWQQGIARYGAGAGASTHVTGYHHVQAEFEQQLADWLGYPRALLFISGFAANQALVAALMASGDRILADRLMHASLLEAAAQSPASLRRFAHNQPPALARLLASPCSGETLVVSEGIFSMDGDCAPLADLQHLTRQHQGWLLVDDAHGIGVSGEGGRGSCWQQQVQPDLLVVTFGKAFGVSGAAVLCSEALAQYLLQFCRHLIYSTAMPPAQICALQAALLLVQQGDEYRQRLQHNIRYFRQRALTLPGSLMDSDSAIQPWVVGDDDRALALAAALRQRGCWVGAIRPPTVPAGSARLRITLSAAHDERQIDSLLEALSDAAGG</sequence>
<feature type="binding site" evidence="9">
    <location>
        <position position="179"/>
    </location>
    <ligand>
        <name>pyridoxal 5'-phosphate</name>
        <dbReference type="ChEBI" id="CHEBI:597326"/>
    </ligand>
</feature>
<protein>
    <recommendedName>
        <fullName evidence="9">8-amino-7-oxononanoate synthase</fullName>
        <shortName evidence="9">AONS</shortName>
        <ecNumber evidence="9">2.3.1.47</ecNumber>
    </recommendedName>
    <alternativeName>
        <fullName evidence="9">7-keto-8-amino-pelargonic acid synthase</fullName>
        <shortName evidence="9">7-KAP synthase</shortName>
        <shortName evidence="9">KAPA synthase</shortName>
    </alternativeName>
    <alternativeName>
        <fullName evidence="9">8-amino-7-ketopelargonate synthase</fullName>
    </alternativeName>
</protein>
<dbReference type="Gene3D" id="3.90.1150.10">
    <property type="entry name" value="Aspartate Aminotransferase, domain 1"/>
    <property type="match status" value="1"/>
</dbReference>
<organism evidence="12 13">
    <name type="scientific">Izhakiella australiensis</name>
    <dbReference type="NCBI Taxonomy" id="1926881"/>
    <lineage>
        <taxon>Bacteria</taxon>
        <taxon>Pseudomonadati</taxon>
        <taxon>Pseudomonadota</taxon>
        <taxon>Gammaproteobacteria</taxon>
        <taxon>Enterobacterales</taxon>
        <taxon>Erwiniaceae</taxon>
        <taxon>Izhakiella</taxon>
    </lineage>
</organism>
<keyword evidence="7 9" id="KW-0663">Pyridoxal phosphate</keyword>
<keyword evidence="13" id="KW-1185">Reference proteome</keyword>
<feature type="domain" description="Aminotransferase class I/classII large" evidence="11">
    <location>
        <begin position="41"/>
        <end position="378"/>
    </location>
</feature>
<comment type="cofactor">
    <cofactor evidence="1 9 10">
        <name>pyridoxal 5'-phosphate</name>
        <dbReference type="ChEBI" id="CHEBI:597326"/>
    </cofactor>
</comment>
<dbReference type="EC" id="2.3.1.47" evidence="9"/>
<gene>
    <name evidence="9" type="primary">bioF</name>
    <name evidence="12" type="ORF">BTJ39_16050</name>
</gene>